<dbReference type="EMBL" id="CM045760">
    <property type="protein sequence ID" value="KAI8026094.1"/>
    <property type="molecule type" value="Genomic_DNA"/>
</dbReference>
<name>A0ACC0INL3_9ERIC</name>
<sequence length="96" mass="10615">MLFSDLLSIRSDLLSLSLRYAIMVLFKNLSVDMKEVKPTSLLKNRVREVEGNPDFSNKDIGASQPQLVTEINTGIMCTLNQVELQPEISNSSQSGG</sequence>
<dbReference type="Proteomes" id="UP001060215">
    <property type="component" value="Chromosome 3"/>
</dbReference>
<protein>
    <submittedName>
        <fullName evidence="1">Uncharacterized protein</fullName>
    </submittedName>
</protein>
<gene>
    <name evidence="1" type="ORF">LOK49_LG02G03654</name>
</gene>
<keyword evidence="2" id="KW-1185">Reference proteome</keyword>
<evidence type="ECO:0000313" key="1">
    <source>
        <dbReference type="EMBL" id="KAI8026094.1"/>
    </source>
</evidence>
<evidence type="ECO:0000313" key="2">
    <source>
        <dbReference type="Proteomes" id="UP001060215"/>
    </source>
</evidence>
<proteinExistence type="predicted"/>
<organism evidence="1 2">
    <name type="scientific">Camellia lanceoleosa</name>
    <dbReference type="NCBI Taxonomy" id="1840588"/>
    <lineage>
        <taxon>Eukaryota</taxon>
        <taxon>Viridiplantae</taxon>
        <taxon>Streptophyta</taxon>
        <taxon>Embryophyta</taxon>
        <taxon>Tracheophyta</taxon>
        <taxon>Spermatophyta</taxon>
        <taxon>Magnoliopsida</taxon>
        <taxon>eudicotyledons</taxon>
        <taxon>Gunneridae</taxon>
        <taxon>Pentapetalae</taxon>
        <taxon>asterids</taxon>
        <taxon>Ericales</taxon>
        <taxon>Theaceae</taxon>
        <taxon>Camellia</taxon>
    </lineage>
</organism>
<comment type="caution">
    <text evidence="1">The sequence shown here is derived from an EMBL/GenBank/DDBJ whole genome shotgun (WGS) entry which is preliminary data.</text>
</comment>
<accession>A0ACC0INL3</accession>
<reference evidence="1 2" key="1">
    <citation type="journal article" date="2022" name="Plant J.">
        <title>Chromosome-level genome of Camellia lanceoleosa provides a valuable resource for understanding genome evolution and self-incompatibility.</title>
        <authorList>
            <person name="Gong W."/>
            <person name="Xiao S."/>
            <person name="Wang L."/>
            <person name="Liao Z."/>
            <person name="Chang Y."/>
            <person name="Mo W."/>
            <person name="Hu G."/>
            <person name="Li W."/>
            <person name="Zhao G."/>
            <person name="Zhu H."/>
            <person name="Hu X."/>
            <person name="Ji K."/>
            <person name="Xiang X."/>
            <person name="Song Q."/>
            <person name="Yuan D."/>
            <person name="Jin S."/>
            <person name="Zhang L."/>
        </authorList>
    </citation>
    <scope>NUCLEOTIDE SEQUENCE [LARGE SCALE GENOMIC DNA]</scope>
    <source>
        <strain evidence="1">SQ_2022a</strain>
    </source>
</reference>